<dbReference type="GO" id="GO:0009881">
    <property type="term" value="F:photoreceptor activity"/>
    <property type="evidence" value="ECO:0007669"/>
    <property type="project" value="UniProtKB-KW"/>
</dbReference>
<keyword evidence="4" id="KW-0597">Phosphoprotein</keyword>
<evidence type="ECO:0000256" key="4">
    <source>
        <dbReference type="ARBA" id="ARBA00022553"/>
    </source>
</evidence>
<dbReference type="GO" id="GO:0004673">
    <property type="term" value="F:protein histidine kinase activity"/>
    <property type="evidence" value="ECO:0007669"/>
    <property type="project" value="UniProtKB-EC"/>
</dbReference>
<sequence length="319" mass="34569">MEALSPHAILAAIVDSSDDAIISKSLDGTVTSWNAAAERLFGYTADEMIGRNIAVLAPPGREAEMPSILARLKQGERVSHFETLRRHKDGHTLEISLTVSPVRDADGNLIGASKIARDISQHRRSERQISFLMQEVDHRAKNALAVVQSILRLTRADSVDDFVALVEGRISALAAIHSQVASRQWVGTDMDSLAHISFDPFDPSGARVTRSGPQTVLGPQASQALGLALYELAGNAARYGALNHPDGHVDLSWQSDDSALSVNWREWGLHDIRPPMRKGFGLTVCQLLLAGQLGGHLDFDWQEGGLALGISLPRANLMN</sequence>
<keyword evidence="5" id="KW-0716">Sensory transduction</keyword>
<protein>
    <recommendedName>
        <fullName evidence="2">histidine kinase</fullName>
        <ecNumber evidence="2">2.7.13.3</ecNumber>
    </recommendedName>
</protein>
<keyword evidence="10" id="KW-0547">Nucleotide-binding</keyword>
<dbReference type="NCBIfam" id="TIGR00229">
    <property type="entry name" value="sensory_box"/>
    <property type="match status" value="1"/>
</dbReference>
<feature type="domain" description="PAS" evidence="16">
    <location>
        <begin position="6"/>
        <end position="76"/>
    </location>
</feature>
<dbReference type="SMART" id="SM00086">
    <property type="entry name" value="PAC"/>
    <property type="match status" value="1"/>
</dbReference>
<feature type="domain" description="PAC" evidence="17">
    <location>
        <begin position="77"/>
        <end position="131"/>
    </location>
</feature>
<accession>A0A248JPP6</accession>
<evidence type="ECO:0000256" key="12">
    <source>
        <dbReference type="ARBA" id="ARBA00022840"/>
    </source>
</evidence>
<evidence type="ECO:0000256" key="10">
    <source>
        <dbReference type="ARBA" id="ARBA00022741"/>
    </source>
</evidence>
<evidence type="ECO:0000256" key="1">
    <source>
        <dbReference type="ARBA" id="ARBA00000085"/>
    </source>
</evidence>
<dbReference type="PANTHER" id="PTHR41523:SF8">
    <property type="entry name" value="ETHYLENE RESPONSE SENSOR PROTEIN"/>
    <property type="match status" value="1"/>
</dbReference>
<evidence type="ECO:0000259" key="17">
    <source>
        <dbReference type="PROSITE" id="PS50113"/>
    </source>
</evidence>
<dbReference type="CDD" id="cd00130">
    <property type="entry name" value="PAS"/>
    <property type="match status" value="1"/>
</dbReference>
<keyword evidence="3" id="KW-0600">Photoreceptor protein</keyword>
<keyword evidence="13" id="KW-0157">Chromophore</keyword>
<evidence type="ECO:0000256" key="14">
    <source>
        <dbReference type="ARBA" id="ARBA00023026"/>
    </source>
</evidence>
<proteinExistence type="predicted"/>
<organism evidence="18 19">
    <name type="scientific">Nitrospirillum viridazoti CBAmc</name>
    <dbReference type="NCBI Taxonomy" id="1441467"/>
    <lineage>
        <taxon>Bacteria</taxon>
        <taxon>Pseudomonadati</taxon>
        <taxon>Pseudomonadota</taxon>
        <taxon>Alphaproteobacteria</taxon>
        <taxon>Rhodospirillales</taxon>
        <taxon>Azospirillaceae</taxon>
        <taxon>Nitrospirillum</taxon>
        <taxon>Nitrospirillum viridazoti</taxon>
    </lineage>
</organism>
<dbReference type="Pfam" id="PF07536">
    <property type="entry name" value="HWE_HK"/>
    <property type="match status" value="1"/>
</dbReference>
<keyword evidence="19" id="KW-1185">Reference proteome</keyword>
<dbReference type="InterPro" id="IPR036890">
    <property type="entry name" value="HATPase_C_sf"/>
</dbReference>
<dbReference type="GO" id="GO:0006355">
    <property type="term" value="P:regulation of DNA-templated transcription"/>
    <property type="evidence" value="ECO:0007669"/>
    <property type="project" value="InterPro"/>
</dbReference>
<dbReference type="PROSITE" id="PS50112">
    <property type="entry name" value="PAS"/>
    <property type="match status" value="1"/>
</dbReference>
<name>A0A248JPP6_9PROT</name>
<evidence type="ECO:0000256" key="9">
    <source>
        <dbReference type="ARBA" id="ARBA00022737"/>
    </source>
</evidence>
<keyword evidence="11" id="KW-0418">Kinase</keyword>
<evidence type="ECO:0000256" key="3">
    <source>
        <dbReference type="ARBA" id="ARBA00022543"/>
    </source>
</evidence>
<dbReference type="AlphaFoldDB" id="A0A248JPP6"/>
<evidence type="ECO:0000256" key="5">
    <source>
        <dbReference type="ARBA" id="ARBA00022606"/>
    </source>
</evidence>
<comment type="catalytic activity">
    <reaction evidence="1">
        <text>ATP + protein L-histidine = ADP + protein N-phospho-L-histidine.</text>
        <dbReference type="EC" id="2.7.13.3"/>
    </reaction>
</comment>
<dbReference type="InterPro" id="IPR001610">
    <property type="entry name" value="PAC"/>
</dbReference>
<evidence type="ECO:0000256" key="6">
    <source>
        <dbReference type="ARBA" id="ARBA00022630"/>
    </source>
</evidence>
<dbReference type="SUPFAM" id="SSF55785">
    <property type="entry name" value="PYP-like sensor domain (PAS domain)"/>
    <property type="match status" value="1"/>
</dbReference>
<dbReference type="EMBL" id="CP022110">
    <property type="protein sequence ID" value="ASG20655.1"/>
    <property type="molecule type" value="Genomic_DNA"/>
</dbReference>
<evidence type="ECO:0000313" key="19">
    <source>
        <dbReference type="Proteomes" id="UP000197153"/>
    </source>
</evidence>
<keyword evidence="14" id="KW-0843">Virulence</keyword>
<dbReference type="GO" id="GO:0005524">
    <property type="term" value="F:ATP binding"/>
    <property type="evidence" value="ECO:0007669"/>
    <property type="project" value="UniProtKB-KW"/>
</dbReference>
<dbReference type="SMART" id="SM00091">
    <property type="entry name" value="PAS"/>
    <property type="match status" value="1"/>
</dbReference>
<dbReference type="KEGG" id="nao:Y958_07435"/>
<dbReference type="PROSITE" id="PS50113">
    <property type="entry name" value="PAC"/>
    <property type="match status" value="1"/>
</dbReference>
<dbReference type="InterPro" id="IPR035965">
    <property type="entry name" value="PAS-like_dom_sf"/>
</dbReference>
<dbReference type="Gene3D" id="3.30.565.10">
    <property type="entry name" value="Histidine kinase-like ATPase, C-terminal domain"/>
    <property type="match status" value="1"/>
</dbReference>
<dbReference type="EC" id="2.7.13.3" evidence="2"/>
<evidence type="ECO:0000259" key="16">
    <source>
        <dbReference type="PROSITE" id="PS50112"/>
    </source>
</evidence>
<keyword evidence="7" id="KW-0288">FMN</keyword>
<reference evidence="18 19" key="1">
    <citation type="submission" date="2017-06" db="EMBL/GenBank/DDBJ databases">
        <title>Complete genome sequence of Nitrospirillum amazonense strain CBAmC, an endophytic nitrogen-fixing and plant growth-promoting bacterium, isolated from sugarcane.</title>
        <authorList>
            <person name="Schwab S."/>
            <person name="dos Santos Teixeira K.R."/>
            <person name="Simoes Araujo J.L."/>
            <person name="Soares Vidal M."/>
            <person name="Borges de Freitas H.R."/>
            <person name="Rivello Crivelaro A.L."/>
            <person name="Bueno de Camargo Nunes A."/>
            <person name="dos Santos C.M."/>
            <person name="Palmeira da Silva Rosa D."/>
            <person name="da Silva Padilha D."/>
            <person name="da Silva E."/>
            <person name="Araujo Terra L."/>
            <person name="Soares Mendes V."/>
            <person name="Farinelli L."/>
            <person name="Magalhaes Cruz L."/>
            <person name="Baldani J.I."/>
        </authorList>
    </citation>
    <scope>NUCLEOTIDE SEQUENCE [LARGE SCALE GENOMIC DNA]</scope>
    <source>
        <strain evidence="18 19">CBAmC</strain>
    </source>
</reference>
<evidence type="ECO:0000256" key="7">
    <source>
        <dbReference type="ARBA" id="ARBA00022643"/>
    </source>
</evidence>
<dbReference type="InterPro" id="IPR011102">
    <property type="entry name" value="Sig_transdc_His_kinase_HWE"/>
</dbReference>
<keyword evidence="12" id="KW-0067">ATP-binding</keyword>
<dbReference type="Proteomes" id="UP000197153">
    <property type="component" value="Chromosome 1"/>
</dbReference>
<dbReference type="Gene3D" id="3.30.450.20">
    <property type="entry name" value="PAS domain"/>
    <property type="match status" value="1"/>
</dbReference>
<dbReference type="SMART" id="SM00911">
    <property type="entry name" value="HWE_HK"/>
    <property type="match status" value="1"/>
</dbReference>
<keyword evidence="8" id="KW-0808">Transferase</keyword>
<dbReference type="RefSeq" id="WP_088871493.1">
    <property type="nucleotide sequence ID" value="NZ_CP022110.1"/>
</dbReference>
<evidence type="ECO:0000313" key="18">
    <source>
        <dbReference type="EMBL" id="ASG20655.1"/>
    </source>
</evidence>
<evidence type="ECO:0000256" key="8">
    <source>
        <dbReference type="ARBA" id="ARBA00022679"/>
    </source>
</evidence>
<evidence type="ECO:0000256" key="15">
    <source>
        <dbReference type="ARBA" id="ARBA00023170"/>
    </source>
</evidence>
<dbReference type="Pfam" id="PF00989">
    <property type="entry name" value="PAS"/>
    <property type="match status" value="1"/>
</dbReference>
<dbReference type="PANTHER" id="PTHR41523">
    <property type="entry name" value="TWO-COMPONENT SYSTEM SENSOR PROTEIN"/>
    <property type="match status" value="1"/>
</dbReference>
<keyword evidence="15" id="KW-0675">Receptor</keyword>
<dbReference type="InterPro" id="IPR013767">
    <property type="entry name" value="PAS_fold"/>
</dbReference>
<dbReference type="InterPro" id="IPR000014">
    <property type="entry name" value="PAS"/>
</dbReference>
<dbReference type="InterPro" id="IPR000700">
    <property type="entry name" value="PAS-assoc_C"/>
</dbReference>
<keyword evidence="6" id="KW-0285">Flavoprotein</keyword>
<evidence type="ECO:0000256" key="2">
    <source>
        <dbReference type="ARBA" id="ARBA00012438"/>
    </source>
</evidence>
<evidence type="ECO:0000256" key="11">
    <source>
        <dbReference type="ARBA" id="ARBA00022777"/>
    </source>
</evidence>
<dbReference type="SUPFAM" id="SSF55874">
    <property type="entry name" value="ATPase domain of HSP90 chaperone/DNA topoisomerase II/histidine kinase"/>
    <property type="match status" value="1"/>
</dbReference>
<evidence type="ECO:0000256" key="13">
    <source>
        <dbReference type="ARBA" id="ARBA00022991"/>
    </source>
</evidence>
<gene>
    <name evidence="18" type="ORF">Y958_07435</name>
</gene>
<keyword evidence="9" id="KW-0677">Repeat</keyword>